<keyword evidence="3" id="KW-1185">Reference proteome</keyword>
<dbReference type="EMBL" id="BGPR01004891">
    <property type="protein sequence ID" value="GBN04524.1"/>
    <property type="molecule type" value="Genomic_DNA"/>
</dbReference>
<name>A0A4Y2KPJ0_ARAVE</name>
<feature type="region of interest" description="Disordered" evidence="1">
    <location>
        <begin position="40"/>
        <end position="70"/>
    </location>
</feature>
<feature type="compositionally biased region" description="Basic and acidic residues" evidence="1">
    <location>
        <begin position="51"/>
        <end position="61"/>
    </location>
</feature>
<organism evidence="2 3">
    <name type="scientific">Araneus ventricosus</name>
    <name type="common">Orbweaver spider</name>
    <name type="synonym">Epeira ventricosa</name>
    <dbReference type="NCBI Taxonomy" id="182803"/>
    <lineage>
        <taxon>Eukaryota</taxon>
        <taxon>Metazoa</taxon>
        <taxon>Ecdysozoa</taxon>
        <taxon>Arthropoda</taxon>
        <taxon>Chelicerata</taxon>
        <taxon>Arachnida</taxon>
        <taxon>Araneae</taxon>
        <taxon>Araneomorphae</taxon>
        <taxon>Entelegynae</taxon>
        <taxon>Araneoidea</taxon>
        <taxon>Araneidae</taxon>
        <taxon>Araneus</taxon>
    </lineage>
</organism>
<proteinExistence type="predicted"/>
<evidence type="ECO:0008006" key="4">
    <source>
        <dbReference type="Google" id="ProtNLM"/>
    </source>
</evidence>
<evidence type="ECO:0000256" key="1">
    <source>
        <dbReference type="SAM" id="MobiDB-lite"/>
    </source>
</evidence>
<reference evidence="2 3" key="1">
    <citation type="journal article" date="2019" name="Sci. Rep.">
        <title>Orb-weaving spider Araneus ventricosus genome elucidates the spidroin gene catalogue.</title>
        <authorList>
            <person name="Kono N."/>
            <person name="Nakamura H."/>
            <person name="Ohtoshi R."/>
            <person name="Moran D.A.P."/>
            <person name="Shinohara A."/>
            <person name="Yoshida Y."/>
            <person name="Fujiwara M."/>
            <person name="Mori M."/>
            <person name="Tomita M."/>
            <person name="Arakawa K."/>
        </authorList>
    </citation>
    <scope>NUCLEOTIDE SEQUENCE [LARGE SCALE GENOMIC DNA]</scope>
</reference>
<accession>A0A4Y2KPJ0</accession>
<protein>
    <recommendedName>
        <fullName evidence="4">Peptidase aspartic putative domain-containing protein</fullName>
    </recommendedName>
</protein>
<evidence type="ECO:0000313" key="3">
    <source>
        <dbReference type="Proteomes" id="UP000499080"/>
    </source>
</evidence>
<evidence type="ECO:0000313" key="2">
    <source>
        <dbReference type="EMBL" id="GBN04524.1"/>
    </source>
</evidence>
<dbReference type="AlphaFoldDB" id="A0A4Y2KPJ0"/>
<dbReference type="OrthoDB" id="6621660at2759"/>
<sequence length="136" mass="14592">MHNAPCKSTFLCRECHKSGHNSLIHLDSENQSSITQSNITQSNANFFPLESDTRNTEEKTQDGSNAGATLTSNTRASNILCTAQLPIENAYGQKINLKAIVDSGSCVNILTADVANSLGLKKEKIVPSLVFPVANS</sequence>
<dbReference type="Proteomes" id="UP000499080">
    <property type="component" value="Unassembled WGS sequence"/>
</dbReference>
<gene>
    <name evidence="2" type="ORF">AVEN_135896_1</name>
</gene>
<comment type="caution">
    <text evidence="2">The sequence shown here is derived from an EMBL/GenBank/DDBJ whole genome shotgun (WGS) entry which is preliminary data.</text>
</comment>